<dbReference type="Gene3D" id="3.40.50.1000">
    <property type="entry name" value="HAD superfamily/HAD-like"/>
    <property type="match status" value="1"/>
</dbReference>
<dbReference type="GO" id="GO:0016791">
    <property type="term" value="F:phosphatase activity"/>
    <property type="evidence" value="ECO:0007669"/>
    <property type="project" value="TreeGrafter"/>
</dbReference>
<dbReference type="GO" id="GO:0000287">
    <property type="term" value="F:magnesium ion binding"/>
    <property type="evidence" value="ECO:0007669"/>
    <property type="project" value="TreeGrafter"/>
</dbReference>
<evidence type="ECO:0000313" key="1">
    <source>
        <dbReference type="EMBL" id="GAK50920.1"/>
    </source>
</evidence>
<dbReference type="Proteomes" id="UP000030700">
    <property type="component" value="Unassembled WGS sequence"/>
</dbReference>
<gene>
    <name evidence="1" type="ORF">U14_02162</name>
</gene>
<dbReference type="InterPro" id="IPR036412">
    <property type="entry name" value="HAD-like_sf"/>
</dbReference>
<dbReference type="STRING" id="1499966.U14_02162"/>
<dbReference type="SUPFAM" id="SSF56784">
    <property type="entry name" value="HAD-like"/>
    <property type="match status" value="1"/>
</dbReference>
<dbReference type="Gene3D" id="3.30.1240.10">
    <property type="match status" value="1"/>
</dbReference>
<dbReference type="AlphaFoldDB" id="A0A0S6VTP9"/>
<dbReference type="Pfam" id="PF08282">
    <property type="entry name" value="Hydrolase_3"/>
    <property type="match status" value="1"/>
</dbReference>
<name>A0A0S6VTP9_9BACT</name>
<dbReference type="GO" id="GO:0005829">
    <property type="term" value="C:cytosol"/>
    <property type="evidence" value="ECO:0007669"/>
    <property type="project" value="TreeGrafter"/>
</dbReference>
<evidence type="ECO:0000313" key="2">
    <source>
        <dbReference type="Proteomes" id="UP000030700"/>
    </source>
</evidence>
<organism evidence="1">
    <name type="scientific">Candidatus Moduliflexus flocculans</name>
    <dbReference type="NCBI Taxonomy" id="1499966"/>
    <lineage>
        <taxon>Bacteria</taxon>
        <taxon>Candidatus Moduliflexota</taxon>
        <taxon>Candidatus Moduliflexia</taxon>
        <taxon>Candidatus Moduliflexales</taxon>
        <taxon>Candidatus Moduliflexaceae</taxon>
    </lineage>
</organism>
<dbReference type="HOGENOM" id="CLU_044146_1_2_0"/>
<dbReference type="NCBIfam" id="TIGR01484">
    <property type="entry name" value="HAD-SF-IIB"/>
    <property type="match status" value="1"/>
</dbReference>
<dbReference type="InterPro" id="IPR006379">
    <property type="entry name" value="HAD-SF_hydro_IIB"/>
</dbReference>
<dbReference type="EMBL" id="DF820456">
    <property type="protein sequence ID" value="GAK50920.1"/>
    <property type="molecule type" value="Genomic_DNA"/>
</dbReference>
<accession>A0A0S6VTP9</accession>
<sequence>MSAQRLVATDLDGTLFSSKHTCSAANLAALRMLGECGVIRVIATGRSIYSARKVLPLDMPIDYLVFSSGAGVIEWPTQQMLRAAHLSAEDIRQTAQVLIEHQVDFMVHAPIPDNHYFWYYATNRENPDFLRRLNWYREVAAPFDESVWNLERACQFVAIEPAASGVAMYERVRPHLEPLTVIRATSPFDGESFWLEIFPNGISKASACDWIAQQHQIRQTDTLAIGNDYNDLALLAWGGASYVVANAPADLHAIYPAVASNDADGFSEAINLWINH</sequence>
<protein>
    <submittedName>
        <fullName evidence="1">Periplasmic soluble lytic transglycosylase fused to ABC-type amino acid-binding protein</fullName>
    </submittedName>
</protein>
<dbReference type="InterPro" id="IPR023214">
    <property type="entry name" value="HAD_sf"/>
</dbReference>
<keyword evidence="2" id="KW-1185">Reference proteome</keyword>
<dbReference type="PANTHER" id="PTHR10000:SF8">
    <property type="entry name" value="HAD SUPERFAMILY HYDROLASE-LIKE, TYPE 3"/>
    <property type="match status" value="1"/>
</dbReference>
<proteinExistence type="predicted"/>
<dbReference type="PANTHER" id="PTHR10000">
    <property type="entry name" value="PHOSPHOSERINE PHOSPHATASE"/>
    <property type="match status" value="1"/>
</dbReference>
<reference evidence="1" key="1">
    <citation type="journal article" date="2015" name="PeerJ">
        <title>First genomic representation of candidate bacterial phylum KSB3 points to enhanced environmental sensing as a trigger of wastewater bulking.</title>
        <authorList>
            <person name="Sekiguchi Y."/>
            <person name="Ohashi A."/>
            <person name="Parks D.H."/>
            <person name="Yamauchi T."/>
            <person name="Tyson G.W."/>
            <person name="Hugenholtz P."/>
        </authorList>
    </citation>
    <scope>NUCLEOTIDE SEQUENCE [LARGE SCALE GENOMIC DNA]</scope>
</reference>